<feature type="domain" description="DUF5666" evidence="1">
    <location>
        <begin position="254"/>
        <end position="314"/>
    </location>
</feature>
<sequence>MKVFPILFTTLILSGCGGGGETQTADGGIGGTGVSWGRVTGFGSIYLNDIKYETTTTSYQFEEPTRVDQSDLKVGMVVRITGSNDGVNGEAETVEYADLLEGTVSGNDIAGSSSLTVMGQTVIVDLDTIYDDGGTGILLADLAIDAVIEVSGFSDGLGVIYATRIEVKSAAWNGADQLEVKGIVQNLVANRFSLGGLTVDWSVASLPDGTPQEGTYVEAKGNSFNGAIFEADEVETEGDGDLEWAEDGEELEIEGIVTTDIDDVTNQFTLNGQTVQITASTEFEDGNSDEILAGTPLEVEGTMDGTLLIASEIEFGTDSADKQEVEDTVASVDLGAGSFTTVLGGQTFVTTTSTIFVDENDQFFSLASLNPGENVDVTYVDNGGVLTATKVERE</sequence>
<dbReference type="PROSITE" id="PS51257">
    <property type="entry name" value="PROKAR_LIPOPROTEIN"/>
    <property type="match status" value="1"/>
</dbReference>
<keyword evidence="3" id="KW-1185">Reference proteome</keyword>
<gene>
    <name evidence="2" type="ORF">DIZ78_07315</name>
</gene>
<dbReference type="Pfam" id="PF18914">
    <property type="entry name" value="DUF5666"/>
    <property type="match status" value="3"/>
</dbReference>
<accession>A0A370DP61</accession>
<reference evidence="2 3" key="1">
    <citation type="journal article" date="2018" name="ISME J.">
        <title>Endosymbiont genomes yield clues of tubeworm success.</title>
        <authorList>
            <person name="Li Y."/>
            <person name="Liles M.R."/>
            <person name="Halanych K.M."/>
        </authorList>
    </citation>
    <scope>NUCLEOTIDE SEQUENCE [LARGE SCALE GENOMIC DNA]</scope>
    <source>
        <strain evidence="2">A1462</strain>
    </source>
</reference>
<feature type="domain" description="DUF5666" evidence="1">
    <location>
        <begin position="101"/>
        <end position="166"/>
    </location>
</feature>
<dbReference type="AlphaFoldDB" id="A0A370DP61"/>
<comment type="caution">
    <text evidence="2">The sequence shown here is derived from an EMBL/GenBank/DDBJ whole genome shotgun (WGS) entry which is preliminary data.</text>
</comment>
<proteinExistence type="predicted"/>
<evidence type="ECO:0000259" key="1">
    <source>
        <dbReference type="Pfam" id="PF18914"/>
    </source>
</evidence>
<dbReference type="EMBL" id="QFXE01000008">
    <property type="protein sequence ID" value="RDH86703.1"/>
    <property type="molecule type" value="Genomic_DNA"/>
</dbReference>
<evidence type="ECO:0000313" key="2">
    <source>
        <dbReference type="EMBL" id="RDH86703.1"/>
    </source>
</evidence>
<name>A0A370DP61_9GAMM</name>
<dbReference type="Proteomes" id="UP000254771">
    <property type="component" value="Unassembled WGS sequence"/>
</dbReference>
<protein>
    <recommendedName>
        <fullName evidence="1">DUF5666 domain-containing protein</fullName>
    </recommendedName>
</protein>
<organism evidence="2 3">
    <name type="scientific">endosymbiont of Escarpia spicata</name>
    <dbReference type="NCBI Taxonomy" id="2200908"/>
    <lineage>
        <taxon>Bacteria</taxon>
        <taxon>Pseudomonadati</taxon>
        <taxon>Pseudomonadota</taxon>
        <taxon>Gammaproteobacteria</taxon>
        <taxon>sulfur-oxidizing symbionts</taxon>
    </lineage>
</organism>
<evidence type="ECO:0000313" key="3">
    <source>
        <dbReference type="Proteomes" id="UP000254771"/>
    </source>
</evidence>
<feature type="domain" description="DUF5666" evidence="1">
    <location>
        <begin position="329"/>
        <end position="392"/>
    </location>
</feature>
<dbReference type="InterPro" id="IPR043724">
    <property type="entry name" value="DUF5666"/>
</dbReference>